<dbReference type="EMBL" id="KQ964254">
    <property type="protein sequence ID" value="KXJ89841.1"/>
    <property type="molecule type" value="Genomic_DNA"/>
</dbReference>
<dbReference type="PANTHER" id="PTHR31465:SF9">
    <property type="entry name" value="SPHINGOID LONG-CHAIN BASE TRANSPORTER RSB1"/>
    <property type="match status" value="1"/>
</dbReference>
<proteinExistence type="predicted"/>
<keyword evidence="3 6" id="KW-1133">Transmembrane helix</keyword>
<dbReference type="Proteomes" id="UP000070501">
    <property type="component" value="Unassembled WGS sequence"/>
</dbReference>
<feature type="region of interest" description="Disordered" evidence="5">
    <location>
        <begin position="320"/>
        <end position="367"/>
    </location>
</feature>
<evidence type="ECO:0000313" key="7">
    <source>
        <dbReference type="EMBL" id="KXJ89841.1"/>
    </source>
</evidence>
<evidence type="ECO:0000256" key="5">
    <source>
        <dbReference type="SAM" id="MobiDB-lite"/>
    </source>
</evidence>
<evidence type="ECO:0000256" key="6">
    <source>
        <dbReference type="SAM" id="Phobius"/>
    </source>
</evidence>
<feature type="transmembrane region" description="Helical" evidence="6">
    <location>
        <begin position="66"/>
        <end position="85"/>
    </location>
</feature>
<feature type="transmembrane region" description="Helical" evidence="6">
    <location>
        <begin position="254"/>
        <end position="272"/>
    </location>
</feature>
<evidence type="ECO:0000256" key="3">
    <source>
        <dbReference type="ARBA" id="ARBA00022989"/>
    </source>
</evidence>
<keyword evidence="4 6" id="KW-0472">Membrane</keyword>
<evidence type="ECO:0000256" key="1">
    <source>
        <dbReference type="ARBA" id="ARBA00004141"/>
    </source>
</evidence>
<feature type="transmembrane region" description="Helical" evidence="6">
    <location>
        <begin position="97"/>
        <end position="120"/>
    </location>
</feature>
<accession>A0A136IY63</accession>
<dbReference type="GO" id="GO:0000324">
    <property type="term" value="C:fungal-type vacuole"/>
    <property type="evidence" value="ECO:0007669"/>
    <property type="project" value="TreeGrafter"/>
</dbReference>
<reference evidence="8" key="1">
    <citation type="submission" date="2016-02" db="EMBL/GenBank/DDBJ databases">
        <title>Draft genome sequence of Microdochium bolleyi, a fungal endophyte of beachgrass.</title>
        <authorList>
            <consortium name="DOE Joint Genome Institute"/>
            <person name="David A.S."/>
            <person name="May G."/>
            <person name="Haridas S."/>
            <person name="Lim J."/>
            <person name="Wang M."/>
            <person name="Labutti K."/>
            <person name="Lipzen A."/>
            <person name="Barry K."/>
            <person name="Grigoriev I.V."/>
        </authorList>
    </citation>
    <scope>NUCLEOTIDE SEQUENCE [LARGE SCALE GENOMIC DNA]</scope>
    <source>
        <strain evidence="8">J235TASD1</strain>
    </source>
</reference>
<dbReference type="Pfam" id="PF04479">
    <property type="entry name" value="RTA1"/>
    <property type="match status" value="1"/>
</dbReference>
<keyword evidence="8" id="KW-1185">Reference proteome</keyword>
<feature type="transmembrane region" description="Helical" evidence="6">
    <location>
        <begin position="140"/>
        <end position="166"/>
    </location>
</feature>
<dbReference type="STRING" id="196109.A0A136IY63"/>
<evidence type="ECO:0000256" key="2">
    <source>
        <dbReference type="ARBA" id="ARBA00022692"/>
    </source>
</evidence>
<dbReference type="InParanoid" id="A0A136IY63"/>
<name>A0A136IY63_9PEZI</name>
<comment type="subcellular location">
    <subcellularLocation>
        <location evidence="1">Membrane</location>
        <topology evidence="1">Multi-pass membrane protein</topology>
    </subcellularLocation>
</comment>
<dbReference type="OrthoDB" id="4521223at2759"/>
<feature type="compositionally biased region" description="Low complexity" evidence="5">
    <location>
        <begin position="213"/>
        <end position="226"/>
    </location>
</feature>
<dbReference type="GO" id="GO:0005886">
    <property type="term" value="C:plasma membrane"/>
    <property type="evidence" value="ECO:0007669"/>
    <property type="project" value="TreeGrafter"/>
</dbReference>
<dbReference type="AlphaFoldDB" id="A0A136IY63"/>
<sequence>MSKLPKGLISFGPDANCTLVLCKPEWSVVGYQPSIPANAAFLALFGLSLLAHLCQGVYFWRKGRPAWGYMTLIVLGCADEIVGYVGRLMLHDNPFGFISFLVQIICVTTAPVFFCAAIYITLSQTINFIDPSKSRFDPRLFYWVFIPCDIISLVLQAVGGALSSVARTESAVNRGVKISLAGLVFQVVTLVAFTLLFIDYLRSCGFLASFFSSSASSGSSGRTTATGMRENEKTTTTTAGSKQPVRHFARSLKVFMVFLFLATLFVFVRCAYRIKELSEGYFSQFFREENLFIALESCMMVLAVFCLNVSHPGYGFQTAPVSSSHSPSSSTSTNDDGSATTAAAGSGSKPHTGGVVDSSSDADGSRV</sequence>
<dbReference type="PANTHER" id="PTHR31465">
    <property type="entry name" value="PROTEIN RTA1-RELATED"/>
    <property type="match status" value="1"/>
</dbReference>
<dbReference type="InterPro" id="IPR007568">
    <property type="entry name" value="RTA1"/>
</dbReference>
<keyword evidence="2 6" id="KW-0812">Transmembrane</keyword>
<evidence type="ECO:0000256" key="4">
    <source>
        <dbReference type="ARBA" id="ARBA00023136"/>
    </source>
</evidence>
<protein>
    <submittedName>
        <fullName evidence="7">RTA1 like protein-domain-containing protein</fullName>
    </submittedName>
</protein>
<feature type="region of interest" description="Disordered" evidence="5">
    <location>
        <begin position="213"/>
        <end position="240"/>
    </location>
</feature>
<feature type="transmembrane region" description="Helical" evidence="6">
    <location>
        <begin position="39"/>
        <end position="60"/>
    </location>
</feature>
<gene>
    <name evidence="7" type="ORF">Micbo1qcDRAFT_165223</name>
</gene>
<dbReference type="FunCoup" id="A0A136IY63">
    <property type="interactions" value="35"/>
</dbReference>
<organism evidence="7 8">
    <name type="scientific">Microdochium bolleyi</name>
    <dbReference type="NCBI Taxonomy" id="196109"/>
    <lineage>
        <taxon>Eukaryota</taxon>
        <taxon>Fungi</taxon>
        <taxon>Dikarya</taxon>
        <taxon>Ascomycota</taxon>
        <taxon>Pezizomycotina</taxon>
        <taxon>Sordariomycetes</taxon>
        <taxon>Xylariomycetidae</taxon>
        <taxon>Xylariales</taxon>
        <taxon>Microdochiaceae</taxon>
        <taxon>Microdochium</taxon>
    </lineage>
</organism>
<feature type="transmembrane region" description="Helical" evidence="6">
    <location>
        <begin position="292"/>
        <end position="310"/>
    </location>
</feature>
<evidence type="ECO:0000313" key="8">
    <source>
        <dbReference type="Proteomes" id="UP000070501"/>
    </source>
</evidence>
<feature type="transmembrane region" description="Helical" evidence="6">
    <location>
        <begin position="178"/>
        <end position="198"/>
    </location>
</feature>